<accession>A0A6B0SPR2</accession>
<protein>
    <submittedName>
        <fullName evidence="2">Uncharacterized protein</fullName>
    </submittedName>
</protein>
<keyword evidence="1" id="KW-0812">Transmembrane</keyword>
<dbReference type="Proteomes" id="UP000437065">
    <property type="component" value="Unassembled WGS sequence"/>
</dbReference>
<evidence type="ECO:0000256" key="1">
    <source>
        <dbReference type="SAM" id="Phobius"/>
    </source>
</evidence>
<sequence length="88" mass="9407">MPSETPPPSYRVAIQTLPYTFPIAGGFVLLSWGVLELASAFTDAYWVITELFSPLIVLTLGTGLILFGSSGAISQALRATIKTSTEDQ</sequence>
<gene>
    <name evidence="2" type="ORF">GRX01_03470</name>
</gene>
<comment type="caution">
    <text evidence="2">The sequence shown here is derived from an EMBL/GenBank/DDBJ whole genome shotgun (WGS) entry which is preliminary data.</text>
</comment>
<feature type="transmembrane region" description="Helical" evidence="1">
    <location>
        <begin position="44"/>
        <end position="68"/>
    </location>
</feature>
<evidence type="ECO:0000313" key="2">
    <source>
        <dbReference type="EMBL" id="MXR40417.1"/>
    </source>
</evidence>
<proteinExistence type="predicted"/>
<feature type="transmembrane region" description="Helical" evidence="1">
    <location>
        <begin position="12"/>
        <end position="32"/>
    </location>
</feature>
<dbReference type="EMBL" id="WUUS01000002">
    <property type="protein sequence ID" value="MXR40417.1"/>
    <property type="molecule type" value="Genomic_DNA"/>
</dbReference>
<keyword evidence="1" id="KW-0472">Membrane</keyword>
<organism evidence="2 3">
    <name type="scientific">Halobaculum saliterrae</name>
    <dbReference type="NCBI Taxonomy" id="2073113"/>
    <lineage>
        <taxon>Archaea</taxon>
        <taxon>Methanobacteriati</taxon>
        <taxon>Methanobacteriota</taxon>
        <taxon>Stenosarchaea group</taxon>
        <taxon>Halobacteria</taxon>
        <taxon>Halobacteriales</taxon>
        <taxon>Haloferacaceae</taxon>
        <taxon>Halobaculum</taxon>
    </lineage>
</organism>
<reference evidence="2 3" key="1">
    <citation type="submission" date="2019-12" db="EMBL/GenBank/DDBJ databases">
        <title>Isolation and characterization of three novel carbon monoxide-oxidizing members of Halobacteria from salione crusts and soils.</title>
        <authorList>
            <person name="Myers M.R."/>
            <person name="King G.M."/>
        </authorList>
    </citation>
    <scope>NUCLEOTIDE SEQUENCE [LARGE SCALE GENOMIC DNA]</scope>
    <source>
        <strain evidence="2 3">WSA2</strain>
    </source>
</reference>
<evidence type="ECO:0000313" key="3">
    <source>
        <dbReference type="Proteomes" id="UP000437065"/>
    </source>
</evidence>
<name>A0A6B0SPR2_9EURY</name>
<dbReference type="AlphaFoldDB" id="A0A6B0SPR2"/>
<keyword evidence="3" id="KW-1185">Reference proteome</keyword>
<dbReference type="RefSeq" id="WP_159663492.1">
    <property type="nucleotide sequence ID" value="NZ_WUUS01000002.1"/>
</dbReference>
<keyword evidence="1" id="KW-1133">Transmembrane helix</keyword>